<dbReference type="Proteomes" id="UP000008366">
    <property type="component" value="Unassembled WGS sequence"/>
</dbReference>
<comment type="caution">
    <text evidence="7">The sequence shown here is derived from an EMBL/GenBank/DDBJ whole genome shotgun (WGS) entry which is preliminary data.</text>
</comment>
<dbReference type="PANTHER" id="PTHR30055">
    <property type="entry name" value="HTH-TYPE TRANSCRIPTIONAL REGULATOR RUTR"/>
    <property type="match status" value="1"/>
</dbReference>
<protein>
    <submittedName>
        <fullName evidence="7">Putative TetR family transcriptional regulator</fullName>
    </submittedName>
</protein>
<dbReference type="GO" id="GO:0000976">
    <property type="term" value="F:transcription cis-regulatory region binding"/>
    <property type="evidence" value="ECO:0007669"/>
    <property type="project" value="TreeGrafter"/>
</dbReference>
<dbReference type="PANTHER" id="PTHR30055:SF151">
    <property type="entry name" value="TRANSCRIPTIONAL REGULATORY PROTEIN"/>
    <property type="match status" value="1"/>
</dbReference>
<dbReference type="InterPro" id="IPR009057">
    <property type="entry name" value="Homeodomain-like_sf"/>
</dbReference>
<dbReference type="InterPro" id="IPR036271">
    <property type="entry name" value="Tet_transcr_reg_TetR-rel_C_sf"/>
</dbReference>
<evidence type="ECO:0000313" key="8">
    <source>
        <dbReference type="Proteomes" id="UP000008366"/>
    </source>
</evidence>
<evidence type="ECO:0000259" key="6">
    <source>
        <dbReference type="PROSITE" id="PS50977"/>
    </source>
</evidence>
<feature type="DNA-binding region" description="H-T-H motif" evidence="4">
    <location>
        <begin position="33"/>
        <end position="52"/>
    </location>
</feature>
<keyword evidence="3" id="KW-0804">Transcription</keyword>
<evidence type="ECO:0000256" key="5">
    <source>
        <dbReference type="SAM" id="MobiDB-lite"/>
    </source>
</evidence>
<reference evidence="7 8" key="1">
    <citation type="submission" date="2012-08" db="EMBL/GenBank/DDBJ databases">
        <title>Whole genome shotgun sequence of Kineosphaera limosa NBRC 100340.</title>
        <authorList>
            <person name="Yoshida I."/>
            <person name="Isaki S."/>
            <person name="Hosoyama A."/>
            <person name="Tsuchikane K."/>
            <person name="Katsumata H."/>
            <person name="Ando Y."/>
            <person name="Ohji S."/>
            <person name="Hamada M."/>
            <person name="Tamura T."/>
            <person name="Yamazoe A."/>
            <person name="Yamazaki S."/>
            <person name="Fujita N."/>
        </authorList>
    </citation>
    <scope>NUCLEOTIDE SEQUENCE [LARGE SCALE GENOMIC DNA]</scope>
    <source>
        <strain evidence="7 8">NBRC 100340</strain>
    </source>
</reference>
<dbReference type="InterPro" id="IPR004111">
    <property type="entry name" value="Repressor_TetR_C"/>
</dbReference>
<feature type="domain" description="HTH tetR-type" evidence="6">
    <location>
        <begin position="10"/>
        <end position="70"/>
    </location>
</feature>
<dbReference type="InterPro" id="IPR001647">
    <property type="entry name" value="HTH_TetR"/>
</dbReference>
<evidence type="ECO:0000313" key="7">
    <source>
        <dbReference type="EMBL" id="GAB96571.1"/>
    </source>
</evidence>
<evidence type="ECO:0000256" key="1">
    <source>
        <dbReference type="ARBA" id="ARBA00023015"/>
    </source>
</evidence>
<keyword evidence="1" id="KW-0805">Transcription regulation</keyword>
<accession>K6WRV0</accession>
<sequence>MPPRPPGRPPLDRATVLAAAVQLADAEGVDAISMRHLADALDVVPMALYKHVGGKDDLLDGMVEAVLREIPGQAREGDWKAQVRAAILAARRAIGEHPWARRAIETRTVRSPAVLAHMECLVQHFLRGGLSVDLTHHVMHALGNRIWGFSPELFPEGSPAPDGARRTTASPDPGDYPGILAISADARARRPGASACDEDYEFTFALDLMLDAVERLHTAGWSSGPTRL</sequence>
<keyword evidence="2 4" id="KW-0238">DNA-binding</keyword>
<dbReference type="EMBL" id="BAHD01000042">
    <property type="protein sequence ID" value="GAB96571.1"/>
    <property type="molecule type" value="Genomic_DNA"/>
</dbReference>
<proteinExistence type="predicted"/>
<dbReference type="GO" id="GO:0003700">
    <property type="term" value="F:DNA-binding transcription factor activity"/>
    <property type="evidence" value="ECO:0007669"/>
    <property type="project" value="TreeGrafter"/>
</dbReference>
<dbReference type="STRING" id="1184609.KILIM_042_00150"/>
<dbReference type="GO" id="GO:0045892">
    <property type="term" value="P:negative regulation of DNA-templated transcription"/>
    <property type="evidence" value="ECO:0007669"/>
    <property type="project" value="InterPro"/>
</dbReference>
<dbReference type="PROSITE" id="PS50977">
    <property type="entry name" value="HTH_TETR_2"/>
    <property type="match status" value="1"/>
</dbReference>
<dbReference type="SUPFAM" id="SSF48498">
    <property type="entry name" value="Tetracyclin repressor-like, C-terminal domain"/>
    <property type="match status" value="1"/>
</dbReference>
<evidence type="ECO:0000256" key="2">
    <source>
        <dbReference type="ARBA" id="ARBA00023125"/>
    </source>
</evidence>
<feature type="region of interest" description="Disordered" evidence="5">
    <location>
        <begin position="157"/>
        <end position="176"/>
    </location>
</feature>
<keyword evidence="8" id="KW-1185">Reference proteome</keyword>
<dbReference type="SUPFAM" id="SSF46689">
    <property type="entry name" value="Homeodomain-like"/>
    <property type="match status" value="1"/>
</dbReference>
<gene>
    <name evidence="7" type="ORF">KILIM_042_00150</name>
</gene>
<dbReference type="Gene3D" id="1.10.357.10">
    <property type="entry name" value="Tetracycline Repressor, domain 2"/>
    <property type="match status" value="1"/>
</dbReference>
<evidence type="ECO:0000256" key="3">
    <source>
        <dbReference type="ARBA" id="ARBA00023163"/>
    </source>
</evidence>
<dbReference type="Gene3D" id="1.10.10.60">
    <property type="entry name" value="Homeodomain-like"/>
    <property type="match status" value="1"/>
</dbReference>
<dbReference type="InterPro" id="IPR050109">
    <property type="entry name" value="HTH-type_TetR-like_transc_reg"/>
</dbReference>
<dbReference type="Pfam" id="PF02909">
    <property type="entry name" value="TetR_C_1"/>
    <property type="match status" value="1"/>
</dbReference>
<dbReference type="OrthoDB" id="329481at2"/>
<name>K6WRV0_9MICO</name>
<dbReference type="eggNOG" id="COG1309">
    <property type="taxonomic scope" value="Bacteria"/>
</dbReference>
<dbReference type="AlphaFoldDB" id="K6WRV0"/>
<dbReference type="RefSeq" id="WP_006593103.1">
    <property type="nucleotide sequence ID" value="NZ_BAHD01000042.1"/>
</dbReference>
<evidence type="ECO:0000256" key="4">
    <source>
        <dbReference type="PROSITE-ProRule" id="PRU00335"/>
    </source>
</evidence>
<dbReference type="Pfam" id="PF00440">
    <property type="entry name" value="TetR_N"/>
    <property type="match status" value="1"/>
</dbReference>
<organism evidence="7 8">
    <name type="scientific">Kineosphaera limosa NBRC 100340</name>
    <dbReference type="NCBI Taxonomy" id="1184609"/>
    <lineage>
        <taxon>Bacteria</taxon>
        <taxon>Bacillati</taxon>
        <taxon>Actinomycetota</taxon>
        <taxon>Actinomycetes</taxon>
        <taxon>Micrococcales</taxon>
        <taxon>Dermatophilaceae</taxon>
        <taxon>Kineosphaera</taxon>
    </lineage>
</organism>